<feature type="region of interest" description="Disordered" evidence="1">
    <location>
        <begin position="119"/>
        <end position="154"/>
    </location>
</feature>
<evidence type="ECO:0000256" key="1">
    <source>
        <dbReference type="SAM" id="MobiDB-lite"/>
    </source>
</evidence>
<dbReference type="Proteomes" id="UP000216352">
    <property type="component" value="Unassembled WGS sequence"/>
</dbReference>
<keyword evidence="3" id="KW-1185">Reference proteome</keyword>
<accession>A0A261FNI3</accession>
<sequence>MTATDAAQIIRDDAFDADYADKILRFNLRILMGASGEGKNQSYFAKLFGITTAGMSQKLSKPGRLTYQEVLIIAHELHTTVAALSDDTLYRQTQAMYAQIEGLSDDIQRMTSSKIAEWKGEKQKASGTEAPEAMVPPVGFEPTTHDLKGRCSNR</sequence>
<organism evidence="2 3">
    <name type="scientific">Bifidobacterium lemurum</name>
    <dbReference type="NCBI Taxonomy" id="1603886"/>
    <lineage>
        <taxon>Bacteria</taxon>
        <taxon>Bacillati</taxon>
        <taxon>Actinomycetota</taxon>
        <taxon>Actinomycetes</taxon>
        <taxon>Bifidobacteriales</taxon>
        <taxon>Bifidobacteriaceae</taxon>
        <taxon>Bifidobacterium</taxon>
    </lineage>
</organism>
<comment type="caution">
    <text evidence="2">The sequence shown here is derived from an EMBL/GenBank/DDBJ whole genome shotgun (WGS) entry which is preliminary data.</text>
</comment>
<proteinExistence type="predicted"/>
<evidence type="ECO:0000313" key="2">
    <source>
        <dbReference type="EMBL" id="OZG60741.1"/>
    </source>
</evidence>
<feature type="compositionally biased region" description="Basic and acidic residues" evidence="1">
    <location>
        <begin position="143"/>
        <end position="154"/>
    </location>
</feature>
<reference evidence="2 3" key="1">
    <citation type="journal article" date="2017" name="BMC Genomics">
        <title>Comparative genomic and phylogenomic analyses of the Bifidobacteriaceae family.</title>
        <authorList>
            <person name="Lugli G.A."/>
            <person name="Milani C."/>
            <person name="Turroni F."/>
            <person name="Duranti S."/>
            <person name="Mancabelli L."/>
            <person name="Mangifesta M."/>
            <person name="Ferrario C."/>
            <person name="Modesto M."/>
            <person name="Mattarelli P."/>
            <person name="Jiri K."/>
            <person name="van Sinderen D."/>
            <person name="Ventura M."/>
        </authorList>
    </citation>
    <scope>NUCLEOTIDE SEQUENCE [LARGE SCALE GENOMIC DNA]</scope>
    <source>
        <strain evidence="2 3">DSM 28807</strain>
    </source>
</reference>
<dbReference type="EMBL" id="MWWX01000013">
    <property type="protein sequence ID" value="OZG60741.1"/>
    <property type="molecule type" value="Genomic_DNA"/>
</dbReference>
<evidence type="ECO:0000313" key="3">
    <source>
        <dbReference type="Proteomes" id="UP000216352"/>
    </source>
</evidence>
<dbReference type="AlphaFoldDB" id="A0A261FNI3"/>
<name>A0A261FNI3_9BIFI</name>
<protein>
    <submittedName>
        <fullName evidence="2">Uncharacterized protein</fullName>
    </submittedName>
</protein>
<gene>
    <name evidence="2" type="ORF">BLEM_1710</name>
</gene>